<evidence type="ECO:0000313" key="2">
    <source>
        <dbReference type="EMBL" id="SVD85721.1"/>
    </source>
</evidence>
<reference evidence="2" key="1">
    <citation type="submission" date="2018-05" db="EMBL/GenBank/DDBJ databases">
        <authorList>
            <person name="Lanie J.A."/>
            <person name="Ng W.-L."/>
            <person name="Kazmierczak K.M."/>
            <person name="Andrzejewski T.M."/>
            <person name="Davidsen T.M."/>
            <person name="Wayne K.J."/>
            <person name="Tettelin H."/>
            <person name="Glass J.I."/>
            <person name="Rusch D."/>
            <person name="Podicherti R."/>
            <person name="Tsui H.-C.T."/>
            <person name="Winkler M.E."/>
        </authorList>
    </citation>
    <scope>NUCLEOTIDE SEQUENCE</scope>
</reference>
<dbReference type="Gene3D" id="3.90.1580.10">
    <property type="entry name" value="paralog of FGE (formylglycine-generating enzyme)"/>
    <property type="match status" value="1"/>
</dbReference>
<dbReference type="Pfam" id="PF03781">
    <property type="entry name" value="FGE-sulfatase"/>
    <property type="match status" value="1"/>
</dbReference>
<dbReference type="SUPFAM" id="SSF56436">
    <property type="entry name" value="C-type lectin-like"/>
    <property type="match status" value="1"/>
</dbReference>
<organism evidence="2">
    <name type="scientific">marine metagenome</name>
    <dbReference type="NCBI Taxonomy" id="408172"/>
    <lineage>
        <taxon>unclassified sequences</taxon>
        <taxon>metagenomes</taxon>
        <taxon>ecological metagenomes</taxon>
    </lineage>
</organism>
<sequence length="174" mass="19910">MCFRGRCTRITYAIIFVSCFCFSCAQEPSERPTTTPLKRSSAQTESEPIGWELLDKEIIDSHGMSFVMIPPGTFEMGSETGDDDEKPVHTVRITKPFYFGKYEVTQKQWRSIVGENPSTFKGDELPVESISWIEIQRFLRRINQFEGRLTYRLPTEAEWEYAARAGSATDGEIS</sequence>
<accession>A0A382YRN2</accession>
<dbReference type="InterPro" id="IPR051043">
    <property type="entry name" value="Sulfatase_Mod_Factor_Kinase"/>
</dbReference>
<feature type="non-terminal residue" evidence="2">
    <location>
        <position position="174"/>
    </location>
</feature>
<dbReference type="PANTHER" id="PTHR23150:SF19">
    <property type="entry name" value="FORMYLGLYCINE-GENERATING ENZYME"/>
    <property type="match status" value="1"/>
</dbReference>
<protein>
    <recommendedName>
        <fullName evidence="1">Sulfatase-modifying factor enzyme-like domain-containing protein</fullName>
    </recommendedName>
</protein>
<name>A0A382YRN2_9ZZZZ</name>
<feature type="domain" description="Sulfatase-modifying factor enzyme-like" evidence="1">
    <location>
        <begin position="65"/>
        <end position="168"/>
    </location>
</feature>
<dbReference type="InterPro" id="IPR016187">
    <property type="entry name" value="CTDL_fold"/>
</dbReference>
<dbReference type="EMBL" id="UINC01177863">
    <property type="protein sequence ID" value="SVD85721.1"/>
    <property type="molecule type" value="Genomic_DNA"/>
</dbReference>
<proteinExistence type="predicted"/>
<dbReference type="PANTHER" id="PTHR23150">
    <property type="entry name" value="SULFATASE MODIFYING FACTOR 1, 2"/>
    <property type="match status" value="1"/>
</dbReference>
<dbReference type="InterPro" id="IPR042095">
    <property type="entry name" value="SUMF_sf"/>
</dbReference>
<dbReference type="AlphaFoldDB" id="A0A382YRN2"/>
<dbReference type="GO" id="GO:0120147">
    <property type="term" value="F:formylglycine-generating oxidase activity"/>
    <property type="evidence" value="ECO:0007669"/>
    <property type="project" value="TreeGrafter"/>
</dbReference>
<gene>
    <name evidence="2" type="ORF">METZ01_LOCUS438575</name>
</gene>
<evidence type="ECO:0000259" key="1">
    <source>
        <dbReference type="Pfam" id="PF03781"/>
    </source>
</evidence>
<dbReference type="InterPro" id="IPR005532">
    <property type="entry name" value="SUMF_dom"/>
</dbReference>